<evidence type="ECO:0000256" key="5">
    <source>
        <dbReference type="ARBA" id="ARBA00023136"/>
    </source>
</evidence>
<evidence type="ECO:0000313" key="8">
    <source>
        <dbReference type="Proteomes" id="UP000306552"/>
    </source>
</evidence>
<keyword evidence="8" id="KW-1185">Reference proteome</keyword>
<dbReference type="Pfam" id="PF01810">
    <property type="entry name" value="LysE"/>
    <property type="match status" value="1"/>
</dbReference>
<dbReference type="OrthoDB" id="1451945at2"/>
<dbReference type="GO" id="GO:0005886">
    <property type="term" value="C:plasma membrane"/>
    <property type="evidence" value="ECO:0007669"/>
    <property type="project" value="UniProtKB-SubCell"/>
</dbReference>
<evidence type="ECO:0000256" key="2">
    <source>
        <dbReference type="ARBA" id="ARBA00022475"/>
    </source>
</evidence>
<name>A0A4U5TT52_9FLAO</name>
<feature type="transmembrane region" description="Helical" evidence="6">
    <location>
        <begin position="185"/>
        <end position="206"/>
    </location>
</feature>
<sequence>MHEVNLFIITFFAALVGVIPPGLVNMAVAKTCVDINKKAGKYKAFGAASVVFVQALIAILIAKEILKNPEFKDNILLVGLFVLSVLLVYFIISARRQKPTPLEHKSAKLTKSFMNGVVISGLNVFPIPYFVVISTLFTPQNHIDFTWTTKLIFSLSAALGSLTTFLLYVYFFDKIIKQNKLFKTYSNYFMAALMLCLLLITLYRLYG</sequence>
<keyword evidence="4 6" id="KW-1133">Transmembrane helix</keyword>
<dbReference type="GO" id="GO:0006865">
    <property type="term" value="P:amino acid transport"/>
    <property type="evidence" value="ECO:0007669"/>
    <property type="project" value="InterPro"/>
</dbReference>
<feature type="transmembrane region" description="Helical" evidence="6">
    <location>
        <begin position="74"/>
        <end position="92"/>
    </location>
</feature>
<feature type="transmembrane region" description="Helical" evidence="6">
    <location>
        <begin position="113"/>
        <end position="131"/>
    </location>
</feature>
<evidence type="ECO:0000256" key="1">
    <source>
        <dbReference type="ARBA" id="ARBA00004651"/>
    </source>
</evidence>
<comment type="subcellular location">
    <subcellularLocation>
        <location evidence="1">Cell membrane</location>
        <topology evidence="1">Multi-pass membrane protein</topology>
    </subcellularLocation>
</comment>
<evidence type="ECO:0000256" key="4">
    <source>
        <dbReference type="ARBA" id="ARBA00022989"/>
    </source>
</evidence>
<organism evidence="7 8">
    <name type="scientific">Mesohalobacter halotolerans</name>
    <dbReference type="NCBI Taxonomy" id="1883405"/>
    <lineage>
        <taxon>Bacteria</taxon>
        <taxon>Pseudomonadati</taxon>
        <taxon>Bacteroidota</taxon>
        <taxon>Flavobacteriia</taxon>
        <taxon>Flavobacteriales</taxon>
        <taxon>Flavobacteriaceae</taxon>
        <taxon>Mesohalobacter</taxon>
    </lineage>
</organism>
<dbReference type="InterPro" id="IPR001123">
    <property type="entry name" value="LeuE-type"/>
</dbReference>
<comment type="caution">
    <text evidence="7">The sequence shown here is derived from an EMBL/GenBank/DDBJ whole genome shotgun (WGS) entry which is preliminary data.</text>
</comment>
<dbReference type="AlphaFoldDB" id="A0A4U5TT52"/>
<evidence type="ECO:0000313" key="7">
    <source>
        <dbReference type="EMBL" id="TKS57530.1"/>
    </source>
</evidence>
<feature type="transmembrane region" description="Helical" evidence="6">
    <location>
        <begin position="44"/>
        <end position="62"/>
    </location>
</feature>
<evidence type="ECO:0000256" key="6">
    <source>
        <dbReference type="SAM" id="Phobius"/>
    </source>
</evidence>
<keyword evidence="3 6" id="KW-0812">Transmembrane</keyword>
<feature type="transmembrane region" description="Helical" evidence="6">
    <location>
        <begin position="6"/>
        <end position="24"/>
    </location>
</feature>
<feature type="transmembrane region" description="Helical" evidence="6">
    <location>
        <begin position="151"/>
        <end position="173"/>
    </location>
</feature>
<proteinExistence type="predicted"/>
<gene>
    <name evidence="7" type="ORF">FCN74_03700</name>
</gene>
<dbReference type="EMBL" id="SWMU01000001">
    <property type="protein sequence ID" value="TKS57530.1"/>
    <property type="molecule type" value="Genomic_DNA"/>
</dbReference>
<keyword evidence="5 6" id="KW-0472">Membrane</keyword>
<protein>
    <submittedName>
        <fullName evidence="7">Lysine transporter LysE</fullName>
    </submittedName>
</protein>
<dbReference type="RefSeq" id="WP_138931231.1">
    <property type="nucleotide sequence ID" value="NZ_SWMU01000001.1"/>
</dbReference>
<keyword evidence="2" id="KW-1003">Cell membrane</keyword>
<dbReference type="Proteomes" id="UP000306552">
    <property type="component" value="Unassembled WGS sequence"/>
</dbReference>
<accession>A0A4U5TT52</accession>
<evidence type="ECO:0000256" key="3">
    <source>
        <dbReference type="ARBA" id="ARBA00022692"/>
    </source>
</evidence>
<reference evidence="7 8" key="1">
    <citation type="submission" date="2019-04" db="EMBL/GenBank/DDBJ databases">
        <title>Psychroflexus halotolerans sp. nov., isolated from a marine solar saltern.</title>
        <authorList>
            <person name="Feng X."/>
        </authorList>
    </citation>
    <scope>NUCLEOTIDE SEQUENCE [LARGE SCALE GENOMIC DNA]</scope>
    <source>
        <strain evidence="7 8">WDS2C27</strain>
    </source>
</reference>